<dbReference type="SMART" id="SM01120">
    <property type="entry name" value="Dak2"/>
    <property type="match status" value="1"/>
</dbReference>
<dbReference type="EMBL" id="JACNJD010000247">
    <property type="protein sequence ID" value="MBC8177965.1"/>
    <property type="molecule type" value="Genomic_DNA"/>
</dbReference>
<evidence type="ECO:0000256" key="1">
    <source>
        <dbReference type="ARBA" id="ARBA00022679"/>
    </source>
</evidence>
<dbReference type="GO" id="GO:0005829">
    <property type="term" value="C:cytosol"/>
    <property type="evidence" value="ECO:0007669"/>
    <property type="project" value="TreeGrafter"/>
</dbReference>
<dbReference type="PANTHER" id="PTHR28629:SF4">
    <property type="entry name" value="TRIOKINASE_FMN CYCLASE"/>
    <property type="match status" value="1"/>
</dbReference>
<gene>
    <name evidence="4" type="primary">dhaL</name>
    <name evidence="4" type="ORF">H8E19_11225</name>
</gene>
<dbReference type="InterPro" id="IPR012737">
    <property type="entry name" value="DhaK_L_YcgS"/>
</dbReference>
<name>A0A8J6T3M0_9DELT</name>
<feature type="domain" description="DhaL" evidence="3">
    <location>
        <begin position="4"/>
        <end position="205"/>
    </location>
</feature>
<dbReference type="FunFam" id="1.25.40.340:FF:000002">
    <property type="entry name" value="Dihydroxyacetone kinase, L subunit"/>
    <property type="match status" value="1"/>
</dbReference>
<dbReference type="Pfam" id="PF02734">
    <property type="entry name" value="Dak2"/>
    <property type="match status" value="1"/>
</dbReference>
<evidence type="ECO:0000313" key="5">
    <source>
        <dbReference type="Proteomes" id="UP000650524"/>
    </source>
</evidence>
<evidence type="ECO:0000256" key="2">
    <source>
        <dbReference type="ARBA" id="ARBA00022777"/>
    </source>
</evidence>
<dbReference type="PANTHER" id="PTHR28629">
    <property type="entry name" value="TRIOKINASE/FMN CYCLASE"/>
    <property type="match status" value="1"/>
</dbReference>
<dbReference type="GO" id="GO:0019563">
    <property type="term" value="P:glycerol catabolic process"/>
    <property type="evidence" value="ECO:0007669"/>
    <property type="project" value="TreeGrafter"/>
</dbReference>
<keyword evidence="1" id="KW-0808">Transferase</keyword>
<evidence type="ECO:0000313" key="4">
    <source>
        <dbReference type="EMBL" id="MBC8177965.1"/>
    </source>
</evidence>
<dbReference type="Proteomes" id="UP000650524">
    <property type="component" value="Unassembled WGS sequence"/>
</dbReference>
<organism evidence="4 5">
    <name type="scientific">Candidatus Desulfacyla euxinica</name>
    <dbReference type="NCBI Taxonomy" id="2841693"/>
    <lineage>
        <taxon>Bacteria</taxon>
        <taxon>Deltaproteobacteria</taxon>
        <taxon>Candidatus Desulfacyla</taxon>
    </lineage>
</organism>
<reference evidence="4 5" key="1">
    <citation type="submission" date="2020-08" db="EMBL/GenBank/DDBJ databases">
        <title>Bridging the membrane lipid divide: bacteria of the FCB group superphylum have the potential to synthesize archaeal ether lipids.</title>
        <authorList>
            <person name="Villanueva L."/>
            <person name="Von Meijenfeldt F.A.B."/>
            <person name="Westbye A.B."/>
            <person name="Yadav S."/>
            <person name="Hopmans E.C."/>
            <person name="Dutilh B.E."/>
            <person name="Sinninghe Damste J.S."/>
        </authorList>
    </citation>
    <scope>NUCLEOTIDE SEQUENCE [LARGE SCALE GENOMIC DNA]</scope>
    <source>
        <strain evidence="4">NIOZ-UU27</strain>
    </source>
</reference>
<dbReference type="GO" id="GO:0004371">
    <property type="term" value="F:glycerone kinase activity"/>
    <property type="evidence" value="ECO:0007669"/>
    <property type="project" value="InterPro"/>
</dbReference>
<proteinExistence type="predicted"/>
<dbReference type="InterPro" id="IPR004007">
    <property type="entry name" value="DhaL_dom"/>
</dbReference>
<comment type="caution">
    <text evidence="4">The sequence shown here is derived from an EMBL/GenBank/DDBJ whole genome shotgun (WGS) entry which is preliminary data.</text>
</comment>
<keyword evidence="2 4" id="KW-0418">Kinase</keyword>
<dbReference type="NCBIfam" id="TIGR02365">
    <property type="entry name" value="dha_L_ycgS"/>
    <property type="match status" value="1"/>
</dbReference>
<accession>A0A8J6T3M0</accession>
<dbReference type="InterPro" id="IPR050861">
    <property type="entry name" value="Dihydroxyacetone_Kinase"/>
</dbReference>
<evidence type="ECO:0000259" key="3">
    <source>
        <dbReference type="PROSITE" id="PS51480"/>
    </source>
</evidence>
<dbReference type="Gene3D" id="1.25.40.340">
    <property type="match status" value="1"/>
</dbReference>
<sequence length="214" mass="23083">MSSEMIIQIIKEVQKAYEANASEIEKLDQAIGDGDHVINMRRGMKAILEIEEELGSLKPADALNKIGMTLLASIGGAAGPLFASMFMGMAKVPGSDDIHNSKTIAKMFSSGVELVKQRGKADVGDKTMMDVLIPVSNLFSELVETDNLSKNEMLGQLMAEAERGMLSTKDIAATKGRASYLGERAKGHIDPGAKSCQLIIFTICNYLINRGESK</sequence>
<dbReference type="PROSITE" id="PS51480">
    <property type="entry name" value="DHAL"/>
    <property type="match status" value="1"/>
</dbReference>
<dbReference type="AlphaFoldDB" id="A0A8J6T3M0"/>
<dbReference type="SUPFAM" id="SSF101473">
    <property type="entry name" value="DhaL-like"/>
    <property type="match status" value="1"/>
</dbReference>
<dbReference type="InterPro" id="IPR036117">
    <property type="entry name" value="DhaL_dom_sf"/>
</dbReference>
<protein>
    <submittedName>
        <fullName evidence="4">Dihydroxyacetone kinase subunit L</fullName>
    </submittedName>
</protein>